<dbReference type="EMBL" id="CM034389">
    <property type="protein sequence ID" value="KAJ0182655.1"/>
    <property type="molecule type" value="Genomic_DNA"/>
</dbReference>
<organism evidence="1 2">
    <name type="scientific">Dendrolimus kikuchii</name>
    <dbReference type="NCBI Taxonomy" id="765133"/>
    <lineage>
        <taxon>Eukaryota</taxon>
        <taxon>Metazoa</taxon>
        <taxon>Ecdysozoa</taxon>
        <taxon>Arthropoda</taxon>
        <taxon>Hexapoda</taxon>
        <taxon>Insecta</taxon>
        <taxon>Pterygota</taxon>
        <taxon>Neoptera</taxon>
        <taxon>Endopterygota</taxon>
        <taxon>Lepidoptera</taxon>
        <taxon>Glossata</taxon>
        <taxon>Ditrysia</taxon>
        <taxon>Bombycoidea</taxon>
        <taxon>Lasiocampidae</taxon>
        <taxon>Dendrolimus</taxon>
    </lineage>
</organism>
<gene>
    <name evidence="1" type="ORF">K1T71_002024</name>
</gene>
<dbReference type="Proteomes" id="UP000824533">
    <property type="component" value="Linkage Group LG03"/>
</dbReference>
<reference evidence="1 2" key="1">
    <citation type="journal article" date="2021" name="Front. Genet.">
        <title>Chromosome-Level Genome Assembly Reveals Significant Gene Expansion in the Toll and IMD Signaling Pathways of Dendrolimus kikuchii.</title>
        <authorList>
            <person name="Zhou J."/>
            <person name="Wu P."/>
            <person name="Xiong Z."/>
            <person name="Liu N."/>
            <person name="Zhao N."/>
            <person name="Ji M."/>
            <person name="Qiu Y."/>
            <person name="Yang B."/>
        </authorList>
    </citation>
    <scope>NUCLEOTIDE SEQUENCE [LARGE SCALE GENOMIC DNA]</scope>
    <source>
        <strain evidence="1">Ann1</strain>
    </source>
</reference>
<protein>
    <submittedName>
        <fullName evidence="1">Uncharacterized protein</fullName>
    </submittedName>
</protein>
<sequence length="139" mass="16171">MKWLIISLFVFMGAFVAADKSNKRPIQFPKESLDNVLKVVDECTKDTGATTQAWEFVKESKYEDNKSFKDFLYCILVKTQYFATNGYPITDKLFELYKDEDGRDVIRQCVKSTTAEKPEDVTFLLYKCYLENAPVKLIF</sequence>
<evidence type="ECO:0000313" key="1">
    <source>
        <dbReference type="EMBL" id="KAJ0182655.1"/>
    </source>
</evidence>
<accession>A0ACC1DFJ3</accession>
<proteinExistence type="predicted"/>
<evidence type="ECO:0000313" key="2">
    <source>
        <dbReference type="Proteomes" id="UP000824533"/>
    </source>
</evidence>
<comment type="caution">
    <text evidence="1">The sequence shown here is derived from an EMBL/GenBank/DDBJ whole genome shotgun (WGS) entry which is preliminary data.</text>
</comment>
<name>A0ACC1DFJ3_9NEOP</name>
<keyword evidence="2" id="KW-1185">Reference proteome</keyword>